<dbReference type="EMBL" id="JABEQL010000042">
    <property type="protein sequence ID" value="MBB2181096.1"/>
    <property type="molecule type" value="Genomic_DNA"/>
</dbReference>
<protein>
    <submittedName>
        <fullName evidence="2">SDR family oxidoreductase</fullName>
    </submittedName>
</protein>
<dbReference type="AlphaFoldDB" id="A0A7W4JGZ6"/>
<dbReference type="InterPro" id="IPR001509">
    <property type="entry name" value="Epimerase_deHydtase"/>
</dbReference>
<organism evidence="2 3">
    <name type="scientific">Gluconacetobacter tumulicola</name>
    <dbReference type="NCBI Taxonomy" id="1017177"/>
    <lineage>
        <taxon>Bacteria</taxon>
        <taxon>Pseudomonadati</taxon>
        <taxon>Pseudomonadota</taxon>
        <taxon>Alphaproteobacteria</taxon>
        <taxon>Acetobacterales</taxon>
        <taxon>Acetobacteraceae</taxon>
        <taxon>Gluconacetobacter</taxon>
    </lineage>
</organism>
<reference evidence="2 3" key="1">
    <citation type="submission" date="2020-04" db="EMBL/GenBank/DDBJ databases">
        <title>Description of novel Gluconacetobacter.</title>
        <authorList>
            <person name="Sombolestani A."/>
        </authorList>
    </citation>
    <scope>NUCLEOTIDE SEQUENCE [LARGE SCALE GENOMIC DNA]</scope>
    <source>
        <strain evidence="2 3">LMG 27725</strain>
    </source>
</reference>
<dbReference type="RefSeq" id="WP_182968825.1">
    <property type="nucleotide sequence ID" value="NZ_BAABGC010000020.1"/>
</dbReference>
<evidence type="ECO:0000313" key="2">
    <source>
        <dbReference type="EMBL" id="MBB2181096.1"/>
    </source>
</evidence>
<dbReference type="GO" id="GO:0005737">
    <property type="term" value="C:cytoplasm"/>
    <property type="evidence" value="ECO:0007669"/>
    <property type="project" value="TreeGrafter"/>
</dbReference>
<evidence type="ECO:0000313" key="3">
    <source>
        <dbReference type="Proteomes" id="UP000525623"/>
    </source>
</evidence>
<gene>
    <name evidence="2" type="ORF">HLH29_18405</name>
</gene>
<dbReference type="Proteomes" id="UP000525623">
    <property type="component" value="Unassembled WGS sequence"/>
</dbReference>
<dbReference type="CDD" id="cd05262">
    <property type="entry name" value="SDR_a7"/>
    <property type="match status" value="1"/>
</dbReference>
<dbReference type="Gene3D" id="3.40.50.720">
    <property type="entry name" value="NAD(P)-binding Rossmann-like Domain"/>
    <property type="match status" value="1"/>
</dbReference>
<feature type="domain" description="NAD-dependent epimerase/dehydratase" evidence="1">
    <location>
        <begin position="3"/>
        <end position="214"/>
    </location>
</feature>
<dbReference type="Pfam" id="PF01370">
    <property type="entry name" value="Epimerase"/>
    <property type="match status" value="1"/>
</dbReference>
<dbReference type="InterPro" id="IPR036291">
    <property type="entry name" value="NAD(P)-bd_dom_sf"/>
</dbReference>
<dbReference type="PANTHER" id="PTHR48079:SF6">
    <property type="entry name" value="NAD(P)-BINDING DOMAIN-CONTAINING PROTEIN-RELATED"/>
    <property type="match status" value="1"/>
</dbReference>
<name>A0A7W4JGZ6_9PROT</name>
<dbReference type="InterPro" id="IPR051783">
    <property type="entry name" value="NAD(P)-dependent_oxidoreduct"/>
</dbReference>
<evidence type="ECO:0000259" key="1">
    <source>
        <dbReference type="Pfam" id="PF01370"/>
    </source>
</evidence>
<sequence>MRIFVTGATGWVGSAVVKDLIAAGHEVTGLARSPASVETLAAVGAQVMRGSIEDIDVLRTAARAADAVIHTAFNHDWSRFAENCAADKHAIEALGAELEGTERPLIVTSGVALLAPGRLATEADMAPPVTERFPRASEAVVEELRGRGVRATTVRLAPTVHGVGDHGFVPRLAGIARDKGVSAYIGDGQNRWPAVHRLDAARIFRLALEHTAEGPFHAVAEQGVALKDIAEAIARRFDLPLVSKAAAEASEHFGWFAPFVGFDAPTRSDRTRALLNWKPEQPELLEDLARPDYFGA</sequence>
<dbReference type="GO" id="GO:0004029">
    <property type="term" value="F:aldehyde dehydrogenase (NAD+) activity"/>
    <property type="evidence" value="ECO:0007669"/>
    <property type="project" value="TreeGrafter"/>
</dbReference>
<dbReference type="PANTHER" id="PTHR48079">
    <property type="entry name" value="PROTEIN YEEZ"/>
    <property type="match status" value="1"/>
</dbReference>
<keyword evidence="3" id="KW-1185">Reference proteome</keyword>
<dbReference type="SUPFAM" id="SSF51735">
    <property type="entry name" value="NAD(P)-binding Rossmann-fold domains"/>
    <property type="match status" value="1"/>
</dbReference>
<comment type="caution">
    <text evidence="2">The sequence shown here is derived from an EMBL/GenBank/DDBJ whole genome shotgun (WGS) entry which is preliminary data.</text>
</comment>
<proteinExistence type="predicted"/>
<accession>A0A7W4JGZ6</accession>